<protein>
    <recommendedName>
        <fullName evidence="3">PilC beta-propeller domain-containing protein</fullName>
    </recommendedName>
</protein>
<evidence type="ECO:0000313" key="2">
    <source>
        <dbReference type="Proteomes" id="UP000539350"/>
    </source>
</evidence>
<evidence type="ECO:0008006" key="3">
    <source>
        <dbReference type="Google" id="ProtNLM"/>
    </source>
</evidence>
<gene>
    <name evidence="1" type="ORF">H2508_14450</name>
</gene>
<accession>A0A7W2TYJ9</accession>
<evidence type="ECO:0000313" key="1">
    <source>
        <dbReference type="EMBL" id="MBA6414313.1"/>
    </source>
</evidence>
<dbReference type="RefSeq" id="WP_182175317.1">
    <property type="nucleotide sequence ID" value="NZ_JACFXU010000018.1"/>
</dbReference>
<reference evidence="1 2" key="1">
    <citation type="submission" date="2020-07" db="EMBL/GenBank/DDBJ databases">
        <title>Halieaceae bacterium, F7430, whole genome shotgun sequencing project.</title>
        <authorList>
            <person name="Jiang S."/>
            <person name="Liu Z.W."/>
            <person name="Du Z.J."/>
        </authorList>
    </citation>
    <scope>NUCLEOTIDE SEQUENCE [LARGE SCALE GENOMIC DNA]</scope>
    <source>
        <strain evidence="1 2">F7430</strain>
    </source>
</reference>
<name>A0A7W2TYJ9_9GAMM</name>
<sequence>MPEWWRVSRGEFLRSSGRELEMKQQLIRVIVLAVTAAMASADDIDIYLSEGPSSQPYLFLILDVSEQAFETVCARTEDCAPPYLSPAAYDKLIELGAAENSPVTRLALFRAVFAAVLERPELDGLQLAIGVSNWGQGASLLSGYQPVATARKDLINILSALPEQMDADEPHKFNPVAAYLEWYHYLNGEAVLYGNQSKGNFQGSEQPSYDAAIIDGAFYRSPFSDPEACPRLLSLLMSMQSETELNAAVPLDLQDIATAFPAAGLSSIEQVLEVLHEADRDLLPGVNGRQSLEKTWLVVPGEHQSTSSLAQVAGTTTPLSLAAPQDLEQALISVMEQAVNTSSTLLAPSAPMPMSVWGESLDQLYVPLFEAQDQVSWPGNIKRLKLTRTSSESGAARDEFSGIVDVKGTTAIETTADQRVQIRFDALSFWTDVSSLPPATSSDVPEGADGRVVTRGGAGQKIPGFIASSGDELGDSNSEFSRQLYTEPALLTNGTDNLLLPFNATLATLSLLPDLPSDLATASVEETLDMIRWARGQDRDDIDNDGSRSDPRPWILGDVLHSRPLAINYGATPGYSAEEPNVRVFFGSGDGIFHVLESSSSSGQPSGRELYGFLPRDTLGILAHKRANTRAARYMSYGVDGAAVAMTRDVNQDGHLRAADGDEVLVYFGLRRGGSSYYALDVSDPSVPPILRWKVSRTEGGDFDHLALSFSEPVVGRVKYAATTQDVVVFAGGYNGGWKADFSAKIGKDAGADTDDIGNAIYIVNARSGALIWKAVPGTTGVSSNRHFEHSDLLHSIPSSVTALRDNSGNIHRLYVGDTGGALWRVDLPPGDAHDHRAKNWSLSKLAELGTNEPDGDRRFFHAPDVVQVRGADGQPFDGILIASGDRADPRKTSVVNELFYLKDYLLSSGDPATRSRQALQRSDLVSRSDCVLGSESACEGAAHNGWRIELKQPGEKGLSSPLTVGGKVFFTSFVAPTKVDACEPDLGRGLLYVVNLKDGSAAYGSQRFYSIGPGIPPSVSLIGDTLLLPGGGASLGETEGGHSKGLDSLYVIPDRGLFRLYWRETDIDKL</sequence>
<keyword evidence="2" id="KW-1185">Reference proteome</keyword>
<comment type="caution">
    <text evidence="1">The sequence shown here is derived from an EMBL/GenBank/DDBJ whole genome shotgun (WGS) entry which is preliminary data.</text>
</comment>
<organism evidence="1 2">
    <name type="scientific">Sediminihaliea albiluteola</name>
    <dbReference type="NCBI Taxonomy" id="2758564"/>
    <lineage>
        <taxon>Bacteria</taxon>
        <taxon>Pseudomonadati</taxon>
        <taxon>Pseudomonadota</taxon>
        <taxon>Gammaproteobacteria</taxon>
        <taxon>Cellvibrionales</taxon>
        <taxon>Halieaceae</taxon>
        <taxon>Sediminihaliea</taxon>
    </lineage>
</organism>
<dbReference type="EMBL" id="JACFXU010000018">
    <property type="protein sequence ID" value="MBA6414313.1"/>
    <property type="molecule type" value="Genomic_DNA"/>
</dbReference>
<proteinExistence type="predicted"/>
<dbReference type="AlphaFoldDB" id="A0A7W2TYJ9"/>
<dbReference type="Proteomes" id="UP000539350">
    <property type="component" value="Unassembled WGS sequence"/>
</dbReference>